<dbReference type="OrthoDB" id="2789670at2759"/>
<dbReference type="Proteomes" id="UP000235220">
    <property type="component" value="Chromosome 9"/>
</dbReference>
<evidence type="ECO:0000313" key="10">
    <source>
        <dbReference type="Proteomes" id="UP000235220"/>
    </source>
</evidence>
<keyword evidence="6 8" id="KW-0408">Iron</keyword>
<dbReference type="PANTHER" id="PTHR47951">
    <property type="entry name" value="OS08G0547900 PROTEIN"/>
    <property type="match status" value="1"/>
</dbReference>
<keyword evidence="7 9" id="KW-0503">Monooxygenase</keyword>
<dbReference type="InterPro" id="IPR036396">
    <property type="entry name" value="Cyt_P450_sf"/>
</dbReference>
<proteinExistence type="inferred from homology"/>
<dbReference type="KEGG" id="jre:108999162"/>
<dbReference type="PRINTS" id="PR00463">
    <property type="entry name" value="EP450I"/>
</dbReference>
<evidence type="ECO:0000256" key="3">
    <source>
        <dbReference type="ARBA" id="ARBA00022617"/>
    </source>
</evidence>
<dbReference type="SUPFAM" id="SSF48264">
    <property type="entry name" value="Cytochrome P450"/>
    <property type="match status" value="1"/>
</dbReference>
<evidence type="ECO:0000256" key="8">
    <source>
        <dbReference type="PIRSR" id="PIRSR602401-1"/>
    </source>
</evidence>
<comment type="cofactor">
    <cofactor evidence="1 8">
        <name>heme</name>
        <dbReference type="ChEBI" id="CHEBI:30413"/>
    </cofactor>
</comment>
<dbReference type="GO" id="GO:0004497">
    <property type="term" value="F:monooxygenase activity"/>
    <property type="evidence" value="ECO:0007669"/>
    <property type="project" value="UniProtKB-KW"/>
</dbReference>
<evidence type="ECO:0000256" key="4">
    <source>
        <dbReference type="ARBA" id="ARBA00022723"/>
    </source>
</evidence>
<dbReference type="GO" id="GO:0020037">
    <property type="term" value="F:heme binding"/>
    <property type="evidence" value="ECO:0007669"/>
    <property type="project" value="InterPro"/>
</dbReference>
<dbReference type="FunFam" id="1.10.630.10:FF:000126">
    <property type="entry name" value="Predicted protein"/>
    <property type="match status" value="1"/>
</dbReference>
<dbReference type="RefSeq" id="XP_018831502.1">
    <property type="nucleotide sequence ID" value="XM_018975957.2"/>
</dbReference>
<name>A0A2I4FIP2_JUGRE</name>
<organism evidence="10 11">
    <name type="scientific">Juglans regia</name>
    <name type="common">English walnut</name>
    <dbReference type="NCBI Taxonomy" id="51240"/>
    <lineage>
        <taxon>Eukaryota</taxon>
        <taxon>Viridiplantae</taxon>
        <taxon>Streptophyta</taxon>
        <taxon>Embryophyta</taxon>
        <taxon>Tracheophyta</taxon>
        <taxon>Spermatophyta</taxon>
        <taxon>Magnoliopsida</taxon>
        <taxon>eudicotyledons</taxon>
        <taxon>Gunneridae</taxon>
        <taxon>Pentapetalae</taxon>
        <taxon>rosids</taxon>
        <taxon>fabids</taxon>
        <taxon>Fagales</taxon>
        <taxon>Juglandaceae</taxon>
        <taxon>Juglans</taxon>
    </lineage>
</organism>
<protein>
    <submittedName>
        <fullName evidence="11">Labd-13Z-ene-9,15,16-triol synthase, chloroplastic-like</fullName>
    </submittedName>
</protein>
<keyword evidence="4 8" id="KW-0479">Metal-binding</keyword>
<sequence length="534" mass="60549">MSNTVSATSSELWGASDGKDKLSRATLTALLSTVAVLWFLWKAKKSRNARPPLPPGPRGLPLVGYLPFLRANLHRQFEELAEIYGPIYKVWLGKKLCVVVNSPLLVKEVVRDQDAIFANRDPPIVVLASSFRGADIAYLPYGPDWKKLRKIFIQEMLSNTNLDRSYALRREEVRKSIKNVYEKIGTPIDFGELTFLTVISAIMSMLWGGTKGGVEGVHFGAELKTLLADLVVVFGAPNVSDFFPVLARFDLQGYEKRAKSIFEWIERIFDSVIERRRNLVGAKEEGSGSRMNEQRKDFLQILLELTERDDAATSLSITQVKAVLMDAMLAASDTTITMVEWVMAELMEHPEVMEKVLEELTEVVGLDNLVEETHLPKLRYLDAVIKETFRLHTPLPFIVPRCPSQSSTIGGYCIPKDTRVMINVWAIHRDPKIWDSPLEFQPERFLNSKWDYSGNNFHYLPFGSGRRICAGIPLAERMLVYIMASFLHAYEWKLPQDTEQDLSDIFGLVAKKLNPTIAIPTPRLSRLELYTKNI</sequence>
<keyword evidence="10" id="KW-1185">Reference proteome</keyword>
<dbReference type="PROSITE" id="PS00086">
    <property type="entry name" value="CYTOCHROME_P450"/>
    <property type="match status" value="1"/>
</dbReference>
<evidence type="ECO:0000256" key="7">
    <source>
        <dbReference type="ARBA" id="ARBA00023033"/>
    </source>
</evidence>
<evidence type="ECO:0000256" key="1">
    <source>
        <dbReference type="ARBA" id="ARBA00001971"/>
    </source>
</evidence>
<evidence type="ECO:0000313" key="11">
    <source>
        <dbReference type="RefSeq" id="XP_018831502.1"/>
    </source>
</evidence>
<gene>
    <name evidence="11" type="primary">LOC108999162</name>
</gene>
<dbReference type="GO" id="GO:0005506">
    <property type="term" value="F:iron ion binding"/>
    <property type="evidence" value="ECO:0007669"/>
    <property type="project" value="InterPro"/>
</dbReference>
<dbReference type="Gene3D" id="1.10.630.10">
    <property type="entry name" value="Cytochrome P450"/>
    <property type="match status" value="1"/>
</dbReference>
<reference evidence="11" key="1">
    <citation type="submission" date="2025-08" db="UniProtKB">
        <authorList>
            <consortium name="RefSeq"/>
        </authorList>
    </citation>
    <scope>IDENTIFICATION</scope>
    <source>
        <tissue evidence="11">Leaves</tissue>
    </source>
</reference>
<evidence type="ECO:0000256" key="9">
    <source>
        <dbReference type="RuleBase" id="RU000461"/>
    </source>
</evidence>
<evidence type="ECO:0000256" key="2">
    <source>
        <dbReference type="ARBA" id="ARBA00010617"/>
    </source>
</evidence>
<dbReference type="Gramene" id="Jr09_12410_p1">
    <property type="protein sequence ID" value="cds.Jr09_12410_p1"/>
    <property type="gene ID" value="Jr09_12410"/>
</dbReference>
<keyword evidence="3 8" id="KW-0349">Heme</keyword>
<accession>A0A2I4FIP2</accession>
<feature type="binding site" description="axial binding residue" evidence="8">
    <location>
        <position position="469"/>
    </location>
    <ligand>
        <name>heme</name>
        <dbReference type="ChEBI" id="CHEBI:30413"/>
    </ligand>
    <ligandPart>
        <name>Fe</name>
        <dbReference type="ChEBI" id="CHEBI:18248"/>
    </ligandPart>
</feature>
<dbReference type="InterPro" id="IPR002401">
    <property type="entry name" value="Cyt_P450_E_grp-I"/>
</dbReference>
<keyword evidence="5 9" id="KW-0560">Oxidoreductase</keyword>
<dbReference type="GeneID" id="108999162"/>
<dbReference type="PANTHER" id="PTHR47951:SF7">
    <property type="entry name" value="FLAVONOID 3',5'-HYDROXYLASE-LIKE ISOFORM X1"/>
    <property type="match status" value="1"/>
</dbReference>
<dbReference type="PRINTS" id="PR00385">
    <property type="entry name" value="P450"/>
</dbReference>
<evidence type="ECO:0000256" key="6">
    <source>
        <dbReference type="ARBA" id="ARBA00023004"/>
    </source>
</evidence>
<dbReference type="Pfam" id="PF00067">
    <property type="entry name" value="p450"/>
    <property type="match status" value="1"/>
</dbReference>
<dbReference type="InterPro" id="IPR001128">
    <property type="entry name" value="Cyt_P450"/>
</dbReference>
<comment type="similarity">
    <text evidence="2 9">Belongs to the cytochrome P450 family.</text>
</comment>
<evidence type="ECO:0000256" key="5">
    <source>
        <dbReference type="ARBA" id="ARBA00023002"/>
    </source>
</evidence>
<dbReference type="InterPro" id="IPR017972">
    <property type="entry name" value="Cyt_P450_CS"/>
</dbReference>
<dbReference type="GO" id="GO:0016705">
    <property type="term" value="F:oxidoreductase activity, acting on paired donors, with incorporation or reduction of molecular oxygen"/>
    <property type="evidence" value="ECO:0007669"/>
    <property type="project" value="InterPro"/>
</dbReference>
<dbReference type="AlphaFoldDB" id="A0A2I4FIP2"/>